<name>A0ABN9TS83_9DINO</name>
<accession>A0ABN9TS83</accession>
<gene>
    <name evidence="2" type="ORF">PCOR1329_LOCUS41819</name>
</gene>
<feature type="region of interest" description="Disordered" evidence="1">
    <location>
        <begin position="1"/>
        <end position="23"/>
    </location>
</feature>
<evidence type="ECO:0000313" key="3">
    <source>
        <dbReference type="Proteomes" id="UP001189429"/>
    </source>
</evidence>
<evidence type="ECO:0000313" key="2">
    <source>
        <dbReference type="EMBL" id="CAK0849039.1"/>
    </source>
</evidence>
<reference evidence="2" key="1">
    <citation type="submission" date="2023-10" db="EMBL/GenBank/DDBJ databases">
        <authorList>
            <person name="Chen Y."/>
            <person name="Shah S."/>
            <person name="Dougan E. K."/>
            <person name="Thang M."/>
            <person name="Chan C."/>
        </authorList>
    </citation>
    <scope>NUCLEOTIDE SEQUENCE [LARGE SCALE GENOMIC DNA]</scope>
</reference>
<protein>
    <submittedName>
        <fullName evidence="2">Uncharacterized protein</fullName>
    </submittedName>
</protein>
<sequence length="115" mass="12164">MVKEGDEDNDGDNDNIKDTDKDKNTDIVTYLGDVAAPPAWSMGDHIWLHGLNTASLNGTGGVISQLHAGRDRFGAQVHSGKTVATKIHNLIKVITSSFPSRTSSPCSSASSPSKT</sequence>
<organism evidence="2 3">
    <name type="scientific">Prorocentrum cordatum</name>
    <dbReference type="NCBI Taxonomy" id="2364126"/>
    <lineage>
        <taxon>Eukaryota</taxon>
        <taxon>Sar</taxon>
        <taxon>Alveolata</taxon>
        <taxon>Dinophyceae</taxon>
        <taxon>Prorocentrales</taxon>
        <taxon>Prorocentraceae</taxon>
        <taxon>Prorocentrum</taxon>
    </lineage>
</organism>
<comment type="caution">
    <text evidence="2">The sequence shown here is derived from an EMBL/GenBank/DDBJ whole genome shotgun (WGS) entry which is preliminary data.</text>
</comment>
<dbReference type="EMBL" id="CAUYUJ010015027">
    <property type="protein sequence ID" value="CAK0849039.1"/>
    <property type="molecule type" value="Genomic_DNA"/>
</dbReference>
<keyword evidence="3" id="KW-1185">Reference proteome</keyword>
<dbReference type="Proteomes" id="UP001189429">
    <property type="component" value="Unassembled WGS sequence"/>
</dbReference>
<feature type="compositionally biased region" description="Basic and acidic residues" evidence="1">
    <location>
        <begin position="14"/>
        <end position="23"/>
    </location>
</feature>
<evidence type="ECO:0000256" key="1">
    <source>
        <dbReference type="SAM" id="MobiDB-lite"/>
    </source>
</evidence>
<proteinExistence type="predicted"/>
<feature type="compositionally biased region" description="Acidic residues" evidence="1">
    <location>
        <begin position="1"/>
        <end position="13"/>
    </location>
</feature>